<dbReference type="PANTHER" id="PTHR12587:SF14">
    <property type="entry name" value="AT31531P"/>
    <property type="match status" value="1"/>
</dbReference>
<dbReference type="PROSITE" id="PS50105">
    <property type="entry name" value="SAM_DOMAIN"/>
    <property type="match status" value="1"/>
</dbReference>
<name>A0A8B8F4Q3_9HEMI</name>
<dbReference type="InterPro" id="IPR058914">
    <property type="entry name" value="LIPB1/2_CC"/>
</dbReference>
<dbReference type="GO" id="GO:0007528">
    <property type="term" value="P:neuromuscular junction development"/>
    <property type="evidence" value="ECO:0007669"/>
    <property type="project" value="TreeGrafter"/>
</dbReference>
<dbReference type="AlphaFoldDB" id="A0A8B8F4Q3"/>
<dbReference type="Gene3D" id="1.10.150.50">
    <property type="entry name" value="Transcription Factor, Ets-1"/>
    <property type="match status" value="3"/>
</dbReference>
<keyword evidence="1" id="KW-0677">Repeat</keyword>
<gene>
    <name evidence="6" type="primary">LOC112679843</name>
</gene>
<dbReference type="Proteomes" id="UP000694846">
    <property type="component" value="Unplaced"/>
</dbReference>
<dbReference type="GeneID" id="112679843"/>
<dbReference type="Pfam" id="PF00536">
    <property type="entry name" value="SAM_1"/>
    <property type="match status" value="1"/>
</dbReference>
<dbReference type="GO" id="GO:0048786">
    <property type="term" value="C:presynaptic active zone"/>
    <property type="evidence" value="ECO:0007669"/>
    <property type="project" value="TreeGrafter"/>
</dbReference>
<evidence type="ECO:0000256" key="3">
    <source>
        <dbReference type="SAM" id="Coils"/>
    </source>
</evidence>
<evidence type="ECO:0000259" key="4">
    <source>
        <dbReference type="PROSITE" id="PS50105"/>
    </source>
</evidence>
<dbReference type="InterPro" id="IPR001660">
    <property type="entry name" value="SAM"/>
</dbReference>
<accession>A0A8B8F4Q3</accession>
<dbReference type="SMART" id="SM00454">
    <property type="entry name" value="SAM"/>
    <property type="match status" value="2"/>
</dbReference>
<evidence type="ECO:0000256" key="2">
    <source>
        <dbReference type="ARBA" id="ARBA00023054"/>
    </source>
</evidence>
<dbReference type="Pfam" id="PF26022">
    <property type="entry name" value="CC_Liprin_beta"/>
    <property type="match status" value="1"/>
</dbReference>
<feature type="coiled-coil region" evidence="3">
    <location>
        <begin position="100"/>
        <end position="131"/>
    </location>
</feature>
<organism evidence="5 6">
    <name type="scientific">Sipha flava</name>
    <name type="common">yellow sugarcane aphid</name>
    <dbReference type="NCBI Taxonomy" id="143950"/>
    <lineage>
        <taxon>Eukaryota</taxon>
        <taxon>Metazoa</taxon>
        <taxon>Ecdysozoa</taxon>
        <taxon>Arthropoda</taxon>
        <taxon>Hexapoda</taxon>
        <taxon>Insecta</taxon>
        <taxon>Pterygota</taxon>
        <taxon>Neoptera</taxon>
        <taxon>Paraneoptera</taxon>
        <taxon>Hemiptera</taxon>
        <taxon>Sternorrhyncha</taxon>
        <taxon>Aphidomorpha</taxon>
        <taxon>Aphidoidea</taxon>
        <taxon>Aphididae</taxon>
        <taxon>Sipha</taxon>
    </lineage>
</organism>
<feature type="domain" description="SAM" evidence="4">
    <location>
        <begin position="365"/>
        <end position="405"/>
    </location>
</feature>
<dbReference type="InterPro" id="IPR029515">
    <property type="entry name" value="Liprin"/>
</dbReference>
<dbReference type="OrthoDB" id="6516566at2759"/>
<dbReference type="Pfam" id="PF07647">
    <property type="entry name" value="SAM_2"/>
    <property type="match status" value="1"/>
</dbReference>
<dbReference type="RefSeq" id="XP_025405555.1">
    <property type="nucleotide sequence ID" value="XM_025549770.1"/>
</dbReference>
<protein>
    <submittedName>
        <fullName evidence="6">Liprin-beta-2-like isoform X1</fullName>
    </submittedName>
</protein>
<reference evidence="6" key="1">
    <citation type="submission" date="2025-08" db="UniProtKB">
        <authorList>
            <consortium name="RefSeq"/>
        </authorList>
    </citation>
    <scope>IDENTIFICATION</scope>
    <source>
        <tissue evidence="6">Whole body</tissue>
    </source>
</reference>
<dbReference type="SUPFAM" id="SSF47769">
    <property type="entry name" value="SAM/Pointed domain"/>
    <property type="match status" value="2"/>
</dbReference>
<dbReference type="PANTHER" id="PTHR12587">
    <property type="entry name" value="LAR INTERACTING PROTEIN LIP -RELATED PROTEIN"/>
    <property type="match status" value="1"/>
</dbReference>
<evidence type="ECO:0000313" key="6">
    <source>
        <dbReference type="RefSeq" id="XP_025405555.1"/>
    </source>
</evidence>
<keyword evidence="5" id="KW-1185">Reference proteome</keyword>
<dbReference type="InterPro" id="IPR013761">
    <property type="entry name" value="SAM/pointed_sf"/>
</dbReference>
<proteinExistence type="predicted"/>
<evidence type="ECO:0000256" key="1">
    <source>
        <dbReference type="ARBA" id="ARBA00022737"/>
    </source>
</evidence>
<sequence>MLANTVEMKNDQDEELKLSKTHFDAIKLLEEALQKMDGIISLEPSSSSKYSSNSNVQTVLNNFIQQKNDDDPSCHLESFKLQVSVLNNQVDVLVRKLNYLEKYLLQQSELRQKAENKLQEELILKSKLETEKLEIIAILTNLKLVNLRLTKENIELKELLIKNKHIPNQQNTSCTPDVIDSQFHRTKNHGSRFYCSLPRHIVKKKNESISLNTEVLNDISESSVNLTNRRSQFDKCSSAPNLVDSKIDYQNEQIINNNSSIFSSTKIYSFQNSNLPIVERNRQQLYDWFSEQGIDYILQESKLWPNSGKELISSSISEIDEKFKFKHWLHRKKLILAIHCERNQNKFYDEDKYLSKARYLNTAWVLQWLDDIGLPQYKDTFSQAAINGITLHRLSKDDFLMLQSGNSDLHFSSLRYGIKVLRNNNFDPECLIRRSSINKNDDDCGLSLWTTHRVMEWLCSVNLAEYASNLRGSGVHGGLIVYDDRFTSDLLADILFIQQSKTLLRRHLSIQFNQLIGTDLNQKKRDAQSKSKYRPLTISSKVKIQKKSQFSLKRKKNHSELAIGDLICPIDD</sequence>
<keyword evidence="2 3" id="KW-0175">Coiled coil</keyword>
<evidence type="ECO:0000313" key="5">
    <source>
        <dbReference type="Proteomes" id="UP000694846"/>
    </source>
</evidence>